<feature type="domain" description="Glycosyl hydrolase family 13 catalytic" evidence="6">
    <location>
        <begin position="385"/>
        <end position="775"/>
    </location>
</feature>
<comment type="subcellular location">
    <subcellularLocation>
        <location evidence="1">Plastid</location>
        <location evidence="1">Chloroplast</location>
    </subcellularLocation>
</comment>
<dbReference type="SUPFAM" id="SSF51011">
    <property type="entry name" value="Glycosyl hydrolase domain"/>
    <property type="match status" value="1"/>
</dbReference>
<dbReference type="Gene3D" id="3.20.20.80">
    <property type="entry name" value="Glycosidases"/>
    <property type="match status" value="1"/>
</dbReference>
<dbReference type="InterPro" id="IPR013783">
    <property type="entry name" value="Ig-like_fold"/>
</dbReference>
<dbReference type="OMA" id="MKSHSCA"/>
<dbReference type="Gene3D" id="2.60.40.10">
    <property type="entry name" value="Immunoglobulins"/>
    <property type="match status" value="1"/>
</dbReference>
<evidence type="ECO:0000313" key="8">
    <source>
        <dbReference type="Proteomes" id="UP000655225"/>
    </source>
</evidence>
<dbReference type="Pfam" id="PF02922">
    <property type="entry name" value="CBM_48"/>
    <property type="match status" value="1"/>
</dbReference>
<organism evidence="7 8">
    <name type="scientific">Tetracentron sinense</name>
    <name type="common">Spur-leaf</name>
    <dbReference type="NCBI Taxonomy" id="13715"/>
    <lineage>
        <taxon>Eukaryota</taxon>
        <taxon>Viridiplantae</taxon>
        <taxon>Streptophyta</taxon>
        <taxon>Embryophyta</taxon>
        <taxon>Tracheophyta</taxon>
        <taxon>Spermatophyta</taxon>
        <taxon>Magnoliopsida</taxon>
        <taxon>Trochodendrales</taxon>
        <taxon>Trochodendraceae</taxon>
        <taxon>Tetracentron</taxon>
    </lineage>
</organism>
<protein>
    <recommendedName>
        <fullName evidence="6">Glycosyl hydrolase family 13 catalytic domain-containing protein</fullName>
    </recommendedName>
</protein>
<dbReference type="InterPro" id="IPR048650">
    <property type="entry name" value="ISOA1-3-like_C"/>
</dbReference>
<dbReference type="SUPFAM" id="SSF81296">
    <property type="entry name" value="E set domains"/>
    <property type="match status" value="1"/>
</dbReference>
<proteinExistence type="inferred from homology"/>
<dbReference type="OrthoDB" id="204980at2759"/>
<dbReference type="CDD" id="cd11346">
    <property type="entry name" value="AmyAc_plant_IsoA"/>
    <property type="match status" value="1"/>
</dbReference>
<evidence type="ECO:0000256" key="2">
    <source>
        <dbReference type="ARBA" id="ARBA00008061"/>
    </source>
</evidence>
<evidence type="ECO:0000256" key="1">
    <source>
        <dbReference type="ARBA" id="ARBA00004229"/>
    </source>
</evidence>
<keyword evidence="5" id="KW-0809">Transit peptide</keyword>
<accession>A0A834Z730</accession>
<dbReference type="InterPro" id="IPR004193">
    <property type="entry name" value="Glyco_hydro_13_N"/>
</dbReference>
<dbReference type="GO" id="GO:0046872">
    <property type="term" value="F:metal ion binding"/>
    <property type="evidence" value="ECO:0007669"/>
    <property type="project" value="UniProtKB-KW"/>
</dbReference>
<dbReference type="EMBL" id="JABCRI010000008">
    <property type="protein sequence ID" value="KAF8401630.1"/>
    <property type="molecule type" value="Genomic_DNA"/>
</dbReference>
<dbReference type="GO" id="GO:0009507">
    <property type="term" value="C:chloroplast"/>
    <property type="evidence" value="ECO:0007669"/>
    <property type="project" value="UniProtKB-SubCell"/>
</dbReference>
<evidence type="ECO:0000256" key="3">
    <source>
        <dbReference type="ARBA" id="ARBA00022528"/>
    </source>
</evidence>
<evidence type="ECO:0000256" key="4">
    <source>
        <dbReference type="ARBA" id="ARBA00022640"/>
    </source>
</evidence>
<dbReference type="SMART" id="SM00642">
    <property type="entry name" value="Aamy"/>
    <property type="match status" value="1"/>
</dbReference>
<dbReference type="InterPro" id="IPR013780">
    <property type="entry name" value="Glyco_hydro_b"/>
</dbReference>
<dbReference type="PANTHER" id="PTHR43002">
    <property type="entry name" value="GLYCOGEN DEBRANCHING ENZYME"/>
    <property type="match status" value="1"/>
</dbReference>
<dbReference type="InterPro" id="IPR017853">
    <property type="entry name" value="GH"/>
</dbReference>
<reference evidence="7 8" key="1">
    <citation type="submission" date="2020-04" db="EMBL/GenBank/DDBJ databases">
        <title>Plant Genome Project.</title>
        <authorList>
            <person name="Zhang R.-G."/>
        </authorList>
    </citation>
    <scope>NUCLEOTIDE SEQUENCE [LARGE SCALE GENOMIC DNA]</scope>
    <source>
        <strain evidence="7">YNK0</strain>
        <tissue evidence="7">Leaf</tissue>
    </source>
</reference>
<gene>
    <name evidence="7" type="ORF">HHK36_012576</name>
</gene>
<name>A0A834Z730_TETSI</name>
<evidence type="ECO:0000313" key="7">
    <source>
        <dbReference type="EMBL" id="KAF8401630.1"/>
    </source>
</evidence>
<comment type="caution">
    <text evidence="7">The sequence shown here is derived from an EMBL/GenBank/DDBJ whole genome shotgun (WGS) entry which is preliminary data.</text>
</comment>
<dbReference type="Proteomes" id="UP000655225">
    <property type="component" value="Unassembled WGS sequence"/>
</dbReference>
<dbReference type="InterPro" id="IPR044505">
    <property type="entry name" value="GlgX_Isoamylase_N_E_set"/>
</dbReference>
<dbReference type="AlphaFoldDB" id="A0A834Z730"/>
<dbReference type="Pfam" id="PF00128">
    <property type="entry name" value="Alpha-amylase"/>
    <property type="match status" value="1"/>
</dbReference>
<dbReference type="SUPFAM" id="SSF51445">
    <property type="entry name" value="(Trans)glycosidases"/>
    <property type="match status" value="1"/>
</dbReference>
<keyword evidence="8" id="KW-1185">Reference proteome</keyword>
<dbReference type="InterPro" id="IPR014756">
    <property type="entry name" value="Ig_E-set"/>
</dbReference>
<comment type="similarity">
    <text evidence="2">Belongs to the glycosyl hydrolase 13 family.</text>
</comment>
<dbReference type="InterPro" id="IPR044096">
    <property type="entry name" value="AmyAc_plant_ISA2"/>
</dbReference>
<evidence type="ECO:0000256" key="5">
    <source>
        <dbReference type="ARBA" id="ARBA00022946"/>
    </source>
</evidence>
<dbReference type="CDD" id="cd02856">
    <property type="entry name" value="E_set_GDE_Isoamylase_N"/>
    <property type="match status" value="1"/>
</dbReference>
<dbReference type="GO" id="GO:0019156">
    <property type="term" value="F:isoamylase activity"/>
    <property type="evidence" value="ECO:0007669"/>
    <property type="project" value="InterPro"/>
</dbReference>
<evidence type="ECO:0000259" key="6">
    <source>
        <dbReference type="SMART" id="SM00642"/>
    </source>
</evidence>
<keyword evidence="4" id="KW-0934">Plastid</keyword>
<dbReference type="InterPro" id="IPR006047">
    <property type="entry name" value="GH13_cat_dom"/>
</dbReference>
<dbReference type="Gene3D" id="2.60.40.1180">
    <property type="entry name" value="Golgi alpha-mannosidase II"/>
    <property type="match status" value="1"/>
</dbReference>
<sequence>MDSCRRSSSSRGENPISMATLPPSLMILPHYLNGESIKSANLTAATHYTFGSIGMHRMYMGRNLIYRDVTKDVTRNAQQNLDLKVFATSRSSVDQIGPSLATNSKIEELQKLSSYLFRTEIGGQVKVYVGRKNMKYAVYIEVSSLQQGNNEDKLVLSWGIFRSDSSCLLPPDRQSSASETRSSATETPFMRKSVGKFALELEFESNQAPFYLSFLLQSPFDDPSSNSKIRSHQKTNFCVPVGIGSGYSAPLGVSFANDGSVNFALFSRNAESVVLCLYEEMTDKPSLEIDLDPYVNRTGDIWHISMESAGPYMSYGYRCKGAITLEKGDTFHARHVLLDPYSKIPSSFTSHSYESVSLLKCLGRLCKEPAFDWSDDVRPHLQMDKLVVYRLNVGRFTKDKSSHLPTDVAGTFSGLIEKLHHFKDLGMNAVLLEPIFPFDEEKGPYSPYHFFSPVDVYGLSGDCVSAINSMKEMIKKLHANSIEVLLEVVFTHTAEGGDSDCHTISLRGIDNLSYYVVNCDVESRTGNTLNCNNPIVQQMVLDSLRHWVIEFHVDGFCFMNASYLLRGSNGEYLSRPPLIEAIAFDPILSKTKIIADCGDSSVMESKEIRFPHWGRWAEINTRFCHDVRNFLRGEGLLSNLATRLCGSGDIFSDGRGPAFSFNFIACNFGLTLVDLVSFSSSELSSQLSWNCGEEGPTSKTIVLERRLKQIRNFLFILYISLGVPILNMGDECGQSSGGSPSYVDRKPFDWNALGTGFGIQTTQFIAFLSSLRTRRSDLLQKRNFVLEKKIDWHGTDLSQPRWEDPSSKFLAMTLKADTDDSQSSAQSSHMQGDLFIGFNTGNRSESVILPPPLEGTTWFRLVDTALPFPGFFSDGDPVLEQIKGLIAYEMNSHSCVLFEVRSLLG</sequence>
<dbReference type="GO" id="GO:0019252">
    <property type="term" value="P:starch biosynthetic process"/>
    <property type="evidence" value="ECO:0007669"/>
    <property type="project" value="InterPro"/>
</dbReference>
<keyword evidence="3" id="KW-0150">Chloroplast</keyword>
<dbReference type="Pfam" id="PF21156">
    <property type="entry name" value="ISOA1-3_C"/>
    <property type="match status" value="1"/>
</dbReference>